<dbReference type="GO" id="GO:0004252">
    <property type="term" value="F:serine-type endopeptidase activity"/>
    <property type="evidence" value="ECO:0007669"/>
    <property type="project" value="InterPro"/>
</dbReference>
<protein>
    <submittedName>
        <fullName evidence="5">Serine protease 47</fullName>
    </submittedName>
</protein>
<dbReference type="PANTHER" id="PTHR24253">
    <property type="entry name" value="TRANSMEMBRANE PROTEASE SERINE"/>
    <property type="match status" value="1"/>
</dbReference>
<dbReference type="PANTHER" id="PTHR24253:SF42">
    <property type="entry name" value="PROTEASE, SERINE 47"/>
    <property type="match status" value="1"/>
</dbReference>
<dbReference type="InterPro" id="IPR001314">
    <property type="entry name" value="Peptidase_S1A"/>
</dbReference>
<dbReference type="SUPFAM" id="SSF50494">
    <property type="entry name" value="Trypsin-like serine proteases"/>
    <property type="match status" value="1"/>
</dbReference>
<accession>A0A1S3EMY5</accession>
<dbReference type="CDD" id="cd00190">
    <property type="entry name" value="Tryp_SPc"/>
    <property type="match status" value="1"/>
</dbReference>
<dbReference type="FunCoup" id="A0A1S3EMY5">
    <property type="interactions" value="42"/>
</dbReference>
<dbReference type="PROSITE" id="PS50240">
    <property type="entry name" value="TRYPSIN_DOM"/>
    <property type="match status" value="1"/>
</dbReference>
<name>A0A1S3EMY5_DIPOR</name>
<keyword evidence="1" id="KW-1015">Disulfide bond</keyword>
<feature type="chain" id="PRO_5010164462" evidence="2">
    <location>
        <begin position="33"/>
        <end position="392"/>
    </location>
</feature>
<dbReference type="KEGG" id="dord:105981185"/>
<dbReference type="PRINTS" id="PR00722">
    <property type="entry name" value="CHYMOTRYPSIN"/>
</dbReference>
<proteinExistence type="predicted"/>
<dbReference type="Gene3D" id="2.40.10.10">
    <property type="entry name" value="Trypsin-like serine proteases"/>
    <property type="match status" value="1"/>
</dbReference>
<evidence type="ECO:0000256" key="2">
    <source>
        <dbReference type="SAM" id="SignalP"/>
    </source>
</evidence>
<dbReference type="FunFam" id="2.40.10.10:FF:000039">
    <property type="entry name" value="Brain-specific serine protease 4"/>
    <property type="match status" value="1"/>
</dbReference>
<organism evidence="4 5">
    <name type="scientific">Dipodomys ordii</name>
    <name type="common">Ord's kangaroo rat</name>
    <dbReference type="NCBI Taxonomy" id="10020"/>
    <lineage>
        <taxon>Eukaryota</taxon>
        <taxon>Metazoa</taxon>
        <taxon>Chordata</taxon>
        <taxon>Craniata</taxon>
        <taxon>Vertebrata</taxon>
        <taxon>Euteleostomi</taxon>
        <taxon>Mammalia</taxon>
        <taxon>Eutheria</taxon>
        <taxon>Euarchontoglires</taxon>
        <taxon>Glires</taxon>
        <taxon>Rodentia</taxon>
        <taxon>Castorimorpha</taxon>
        <taxon>Heteromyidae</taxon>
        <taxon>Dipodomyinae</taxon>
        <taxon>Dipodomys</taxon>
    </lineage>
</organism>
<sequence length="392" mass="43950">MSTRTLMTGGGTSHLLWPLLLLLLPLTPEATSTRQPTELSSSTSPLPAEWENPGALEELESEAHDPHHVVHLEHVTHSSQDVSRVCGKPKGIVKVFGGQNAAAGQWPWQASLLYLERHLCGAVLLEDRWLASAAHCFLNKSRNPDDYRVLLGNIQLYQPTQHTQKIAVSQIIPHRAFEKFHPYGSDIAMVQLQWAVNFTSYVLPVCLPSTDLHLFHQTSCWITGWGKISEDTKLSPPFLLQEGKVALVENKFCNTLFGQRSGQDNDYVHEEMLCAGDFSTGKSICPVDSGGPLVCFHSNVWVLVGLASWGLDCRHPIYPSVFTRVAYFMEWINKVKRLAVFRHHIHTRPRPRMNFSVAVMTTVSAQPHTTLVSAQTWLLLPCIFLVPQLALW</sequence>
<dbReference type="GeneID" id="105981185"/>
<evidence type="ECO:0000313" key="5">
    <source>
        <dbReference type="RefSeq" id="XP_012865748.1"/>
    </source>
</evidence>
<dbReference type="GO" id="GO:0006508">
    <property type="term" value="P:proteolysis"/>
    <property type="evidence" value="ECO:0007669"/>
    <property type="project" value="UniProtKB-KW"/>
</dbReference>
<evidence type="ECO:0000313" key="4">
    <source>
        <dbReference type="Proteomes" id="UP000081671"/>
    </source>
</evidence>
<evidence type="ECO:0000256" key="1">
    <source>
        <dbReference type="ARBA" id="ARBA00023157"/>
    </source>
</evidence>
<dbReference type="SMART" id="SM00020">
    <property type="entry name" value="Tryp_SPc"/>
    <property type="match status" value="1"/>
</dbReference>
<dbReference type="OrthoDB" id="10059102at2759"/>
<feature type="signal peptide" evidence="2">
    <location>
        <begin position="1"/>
        <end position="32"/>
    </location>
</feature>
<dbReference type="Pfam" id="PF00089">
    <property type="entry name" value="Trypsin"/>
    <property type="match status" value="1"/>
</dbReference>
<dbReference type="RefSeq" id="XP_012865748.1">
    <property type="nucleotide sequence ID" value="XM_013010294.1"/>
</dbReference>
<evidence type="ECO:0000259" key="3">
    <source>
        <dbReference type="PROSITE" id="PS50240"/>
    </source>
</evidence>
<dbReference type="InterPro" id="IPR001254">
    <property type="entry name" value="Trypsin_dom"/>
</dbReference>
<keyword evidence="5" id="KW-0378">Hydrolase</keyword>
<reference evidence="5" key="1">
    <citation type="submission" date="2025-08" db="UniProtKB">
        <authorList>
            <consortium name="RefSeq"/>
        </authorList>
    </citation>
    <scope>IDENTIFICATION</scope>
    <source>
        <tissue evidence="5">Kidney</tissue>
    </source>
</reference>
<dbReference type="InterPro" id="IPR009003">
    <property type="entry name" value="Peptidase_S1_PA"/>
</dbReference>
<gene>
    <name evidence="5" type="primary">LOC105981185</name>
</gene>
<feature type="domain" description="Peptidase S1" evidence="3">
    <location>
        <begin position="95"/>
        <end position="337"/>
    </location>
</feature>
<keyword evidence="4" id="KW-1185">Reference proteome</keyword>
<dbReference type="InterPro" id="IPR043504">
    <property type="entry name" value="Peptidase_S1_PA_chymotrypsin"/>
</dbReference>
<keyword evidence="2" id="KW-0732">Signal</keyword>
<dbReference type="Proteomes" id="UP000081671">
    <property type="component" value="Unplaced"/>
</dbReference>
<dbReference type="AlphaFoldDB" id="A0A1S3EMY5"/>
<dbReference type="InParanoid" id="A0A1S3EMY5"/>
<keyword evidence="5" id="KW-0645">Protease</keyword>